<evidence type="ECO:0000313" key="2">
    <source>
        <dbReference type="Proteomes" id="UP000019141"/>
    </source>
</evidence>
<comment type="caution">
    <text evidence="1">The sequence shown here is derived from an EMBL/GenBank/DDBJ whole genome shotgun (WGS) entry which is preliminary data.</text>
</comment>
<evidence type="ECO:0000313" key="1">
    <source>
        <dbReference type="EMBL" id="ETW93688.1"/>
    </source>
</evidence>
<dbReference type="EMBL" id="AZHW01001190">
    <property type="protein sequence ID" value="ETW93688.1"/>
    <property type="molecule type" value="Genomic_DNA"/>
</dbReference>
<reference evidence="1 2" key="1">
    <citation type="journal article" date="2014" name="Nature">
        <title>An environmental bacterial taxon with a large and distinct metabolic repertoire.</title>
        <authorList>
            <person name="Wilson M.C."/>
            <person name="Mori T."/>
            <person name="Ruckert C."/>
            <person name="Uria A.R."/>
            <person name="Helf M.J."/>
            <person name="Takada K."/>
            <person name="Gernert C."/>
            <person name="Steffens U.A."/>
            <person name="Heycke N."/>
            <person name="Schmitt S."/>
            <person name="Rinke C."/>
            <person name="Helfrich E.J."/>
            <person name="Brachmann A.O."/>
            <person name="Gurgui C."/>
            <person name="Wakimoto T."/>
            <person name="Kracht M."/>
            <person name="Crusemann M."/>
            <person name="Hentschel U."/>
            <person name="Abe I."/>
            <person name="Matsunaga S."/>
            <person name="Kalinowski J."/>
            <person name="Takeyama H."/>
            <person name="Piel J."/>
        </authorList>
    </citation>
    <scope>NUCLEOTIDE SEQUENCE [LARGE SCALE GENOMIC DNA]</scope>
    <source>
        <strain evidence="2">TSY1</strain>
    </source>
</reference>
<name>W4L6H0_ENTF1</name>
<dbReference type="HOGENOM" id="CLU_1624119_0_0_7"/>
<dbReference type="AlphaFoldDB" id="W4L6H0"/>
<dbReference type="Proteomes" id="UP000019141">
    <property type="component" value="Unassembled WGS sequence"/>
</dbReference>
<organism evidence="1 2">
    <name type="scientific">Entotheonella factor</name>
    <dbReference type="NCBI Taxonomy" id="1429438"/>
    <lineage>
        <taxon>Bacteria</taxon>
        <taxon>Pseudomonadati</taxon>
        <taxon>Nitrospinota/Tectimicrobiota group</taxon>
        <taxon>Candidatus Tectimicrobiota</taxon>
        <taxon>Candidatus Entotheonellia</taxon>
        <taxon>Candidatus Entotheonellales</taxon>
        <taxon>Candidatus Entotheonellaceae</taxon>
        <taxon>Candidatus Entotheonella</taxon>
    </lineage>
</organism>
<keyword evidence="2" id="KW-1185">Reference proteome</keyword>
<proteinExistence type="predicted"/>
<accession>W4L6H0</accession>
<protein>
    <submittedName>
        <fullName evidence="1">Uncharacterized protein</fullName>
    </submittedName>
</protein>
<gene>
    <name evidence="1" type="ORF">ETSY1_38145</name>
</gene>
<sequence>MTYEPGAVDYTYRLTHGHPFFTQLLCYEMVERQRKQRKAYTTITDVEDAVRHIIDTGHDHFTFIFETLSPPERLVLSVVAAWSAERRTVLASDVVSELSRYRTELSVYDAARQLERLAQRELLVADMRSNNSVYTFRMELVRRWLVQHRPLGEVLSQPSSRFS</sequence>